<accession>A0ABQ9T8K2</accession>
<evidence type="ECO:0000313" key="2">
    <source>
        <dbReference type="EMBL" id="KAK2081080.1"/>
    </source>
</evidence>
<comment type="caution">
    <text evidence="2">The sequence shown here is derived from an EMBL/GenBank/DDBJ whole genome shotgun (WGS) entry which is preliminary data.</text>
</comment>
<evidence type="ECO:0000313" key="3">
    <source>
        <dbReference type="Proteomes" id="UP001266305"/>
    </source>
</evidence>
<evidence type="ECO:0000256" key="1">
    <source>
        <dbReference type="SAM" id="MobiDB-lite"/>
    </source>
</evidence>
<proteinExistence type="predicted"/>
<dbReference type="Proteomes" id="UP001266305">
    <property type="component" value="Unassembled WGS sequence"/>
</dbReference>
<dbReference type="EMBL" id="JASSZA010000411">
    <property type="protein sequence ID" value="KAK2081080.1"/>
    <property type="molecule type" value="Genomic_DNA"/>
</dbReference>
<dbReference type="PANTHER" id="PTHR16461:SF5">
    <property type="entry name" value="TOLL-INTERACTING PROTEIN"/>
    <property type="match status" value="1"/>
</dbReference>
<feature type="region of interest" description="Disordered" evidence="1">
    <location>
        <begin position="1"/>
        <end position="27"/>
    </location>
</feature>
<sequence>MASLWERSSTSESETRGGPTMLQPQGQAASSLMPWACPSCLPKRAFSMDDRIAWTHITIPESLRQGKVEDKWYSLSGRQGDDKEGMINLVMSYAVSWGPGIRVGASGQGGAYWGMLGHMGAMPPSGCPGVFPAGSKPVNQRFEDRGQEPWGGLVAKRGCPAHHACPCVPSGKRALGFPAKPCP</sequence>
<protein>
    <submittedName>
        <fullName evidence="2">Uncharacterized protein</fullName>
    </submittedName>
</protein>
<organism evidence="2 3">
    <name type="scientific">Saguinus oedipus</name>
    <name type="common">Cotton-top tamarin</name>
    <name type="synonym">Oedipomidas oedipus</name>
    <dbReference type="NCBI Taxonomy" id="9490"/>
    <lineage>
        <taxon>Eukaryota</taxon>
        <taxon>Metazoa</taxon>
        <taxon>Chordata</taxon>
        <taxon>Craniata</taxon>
        <taxon>Vertebrata</taxon>
        <taxon>Euteleostomi</taxon>
        <taxon>Mammalia</taxon>
        <taxon>Eutheria</taxon>
        <taxon>Euarchontoglires</taxon>
        <taxon>Primates</taxon>
        <taxon>Haplorrhini</taxon>
        <taxon>Platyrrhini</taxon>
        <taxon>Cebidae</taxon>
        <taxon>Callitrichinae</taxon>
        <taxon>Saguinus</taxon>
    </lineage>
</organism>
<keyword evidence="3" id="KW-1185">Reference proteome</keyword>
<feature type="compositionally biased region" description="Low complexity" evidence="1">
    <location>
        <begin position="1"/>
        <end position="12"/>
    </location>
</feature>
<dbReference type="PANTHER" id="PTHR16461">
    <property type="entry name" value="TOLL-INTERACTING PROTEIN"/>
    <property type="match status" value="1"/>
</dbReference>
<gene>
    <name evidence="2" type="ORF">P7K49_040195</name>
</gene>
<reference evidence="2 3" key="1">
    <citation type="submission" date="2023-05" db="EMBL/GenBank/DDBJ databases">
        <title>B98-5 Cell Line De Novo Hybrid Assembly: An Optical Mapping Approach.</title>
        <authorList>
            <person name="Kananen K."/>
            <person name="Auerbach J.A."/>
            <person name="Kautto E."/>
            <person name="Blachly J.S."/>
        </authorList>
    </citation>
    <scope>NUCLEOTIDE SEQUENCE [LARGE SCALE GENOMIC DNA]</scope>
    <source>
        <strain evidence="2">B95-8</strain>
        <tissue evidence="2">Cell line</tissue>
    </source>
</reference>
<name>A0ABQ9T8K2_SAGOE</name>